<keyword evidence="3" id="KW-1185">Reference proteome</keyword>
<comment type="caution">
    <text evidence="2">The sequence shown here is derived from an EMBL/GenBank/DDBJ whole genome shotgun (WGS) entry which is preliminary data.</text>
</comment>
<protein>
    <submittedName>
        <fullName evidence="2">Lysozyme inhibitor LprI family protein</fullName>
    </submittedName>
</protein>
<dbReference type="InterPro" id="IPR009739">
    <property type="entry name" value="LprI-like_N"/>
</dbReference>
<sequence length="126" mass="14110">MIAAITLMLTAPLAVVGSADEYSLPQCHEDVATGVWWPDLSCARNEFKNADAALNKVWKTVIKGTVSTQKSRLISDQRHWLSQMQATCAAIRDQSGEPAILEYRKLACKADLTLQRTKVLRRLVRR</sequence>
<reference evidence="2 3" key="1">
    <citation type="submission" date="2023-03" db="EMBL/GenBank/DDBJ databases">
        <title>Novosphingobium cyanobacteriorum sp. nov., isolated from a eutrophic reservoir during the Microcystis bloom period.</title>
        <authorList>
            <person name="Kang M."/>
            <person name="Le V."/>
            <person name="Ko S.-R."/>
            <person name="Lee S.-A."/>
            <person name="Ahn C.-Y."/>
        </authorList>
    </citation>
    <scope>NUCLEOTIDE SEQUENCE [LARGE SCALE GENOMIC DNA]</scope>
    <source>
        <strain evidence="2 3">HBC54</strain>
    </source>
</reference>
<accession>A0ABT6CLD5</accession>
<evidence type="ECO:0000259" key="1">
    <source>
        <dbReference type="Pfam" id="PF07007"/>
    </source>
</evidence>
<dbReference type="RefSeq" id="WP_277278038.1">
    <property type="nucleotide sequence ID" value="NZ_JAROCY010000010.1"/>
</dbReference>
<feature type="domain" description="Lysozyme inhibitor LprI-like N-terminal" evidence="1">
    <location>
        <begin position="41"/>
        <end position="120"/>
    </location>
</feature>
<organism evidence="2 3">
    <name type="scientific">Novosphingobium cyanobacteriorum</name>
    <dbReference type="NCBI Taxonomy" id="3024215"/>
    <lineage>
        <taxon>Bacteria</taxon>
        <taxon>Pseudomonadati</taxon>
        <taxon>Pseudomonadota</taxon>
        <taxon>Alphaproteobacteria</taxon>
        <taxon>Sphingomonadales</taxon>
        <taxon>Sphingomonadaceae</taxon>
        <taxon>Novosphingobium</taxon>
    </lineage>
</organism>
<evidence type="ECO:0000313" key="3">
    <source>
        <dbReference type="Proteomes" id="UP001222770"/>
    </source>
</evidence>
<dbReference type="EMBL" id="JAROCY010000010">
    <property type="protein sequence ID" value="MDF8333900.1"/>
    <property type="molecule type" value="Genomic_DNA"/>
</dbReference>
<evidence type="ECO:0000313" key="2">
    <source>
        <dbReference type="EMBL" id="MDF8333900.1"/>
    </source>
</evidence>
<name>A0ABT6CLD5_9SPHN</name>
<dbReference type="Gene3D" id="1.20.1270.180">
    <property type="match status" value="1"/>
</dbReference>
<proteinExistence type="predicted"/>
<dbReference type="Proteomes" id="UP001222770">
    <property type="component" value="Unassembled WGS sequence"/>
</dbReference>
<dbReference type="Pfam" id="PF07007">
    <property type="entry name" value="LprI"/>
    <property type="match status" value="1"/>
</dbReference>
<gene>
    <name evidence="2" type="ORF">POM99_11860</name>
</gene>